<dbReference type="Pfam" id="PF09439">
    <property type="entry name" value="SRPRB"/>
    <property type="match status" value="1"/>
</dbReference>
<dbReference type="GO" id="GO:0005789">
    <property type="term" value="C:endoplasmic reticulum membrane"/>
    <property type="evidence" value="ECO:0007669"/>
    <property type="project" value="UniProtKB-SubCell"/>
</dbReference>
<dbReference type="GO" id="GO:0005525">
    <property type="term" value="F:GTP binding"/>
    <property type="evidence" value="ECO:0007669"/>
    <property type="project" value="UniProtKB-KW"/>
</dbReference>
<evidence type="ECO:0000256" key="3">
    <source>
        <dbReference type="ARBA" id="ARBA00020256"/>
    </source>
</evidence>
<evidence type="ECO:0000313" key="14">
    <source>
        <dbReference type="Proteomes" id="UP000191024"/>
    </source>
</evidence>
<proteinExistence type="inferred from homology"/>
<keyword evidence="10" id="KW-0675">Receptor</keyword>
<evidence type="ECO:0000256" key="2">
    <source>
        <dbReference type="ARBA" id="ARBA00005619"/>
    </source>
</evidence>
<dbReference type="InterPro" id="IPR019009">
    <property type="entry name" value="SRP_receptor_beta_su"/>
</dbReference>
<evidence type="ECO:0000256" key="8">
    <source>
        <dbReference type="ARBA" id="ARBA00023134"/>
    </source>
</evidence>
<dbReference type="InterPro" id="IPR027417">
    <property type="entry name" value="P-loop_NTPase"/>
</dbReference>
<evidence type="ECO:0000256" key="4">
    <source>
        <dbReference type="ARBA" id="ARBA00022692"/>
    </source>
</evidence>
<comment type="similarity">
    <text evidence="2">Belongs to the SRP receptor beta subunit family.</text>
</comment>
<keyword evidence="6" id="KW-0256">Endoplasmic reticulum</keyword>
<evidence type="ECO:0000256" key="1">
    <source>
        <dbReference type="ARBA" id="ARBA00004389"/>
    </source>
</evidence>
<dbReference type="Proteomes" id="UP000191024">
    <property type="component" value="Chromosome D"/>
</dbReference>
<evidence type="ECO:0000256" key="9">
    <source>
        <dbReference type="ARBA" id="ARBA00023136"/>
    </source>
</evidence>
<evidence type="ECO:0000256" key="5">
    <source>
        <dbReference type="ARBA" id="ARBA00022741"/>
    </source>
</evidence>
<evidence type="ECO:0000256" key="12">
    <source>
        <dbReference type="SAM" id="Phobius"/>
    </source>
</evidence>
<dbReference type="AlphaFoldDB" id="A0A1G4J9I7"/>
<keyword evidence="7 12" id="KW-1133">Transmembrane helix</keyword>
<evidence type="ECO:0000256" key="10">
    <source>
        <dbReference type="ARBA" id="ARBA00023170"/>
    </source>
</evidence>
<dbReference type="CDD" id="cd04105">
    <property type="entry name" value="SR_beta"/>
    <property type="match status" value="1"/>
</dbReference>
<feature type="region of interest" description="Disordered" evidence="11">
    <location>
        <begin position="197"/>
        <end position="216"/>
    </location>
</feature>
<dbReference type="PANTHER" id="PTHR46693:SF1">
    <property type="entry name" value="ADP-RIBOSYLATION FACTOR-LIKE PROTEIN 15"/>
    <property type="match status" value="1"/>
</dbReference>
<organism evidence="13 14">
    <name type="scientific">Lachancea mirantina</name>
    <dbReference type="NCBI Taxonomy" id="1230905"/>
    <lineage>
        <taxon>Eukaryota</taxon>
        <taxon>Fungi</taxon>
        <taxon>Dikarya</taxon>
        <taxon>Ascomycota</taxon>
        <taxon>Saccharomycotina</taxon>
        <taxon>Saccharomycetes</taxon>
        <taxon>Saccharomycetales</taxon>
        <taxon>Saccharomycetaceae</taxon>
        <taxon>Lachancea</taxon>
    </lineage>
</organism>
<keyword evidence="9 12" id="KW-0472">Membrane</keyword>
<keyword evidence="14" id="KW-1185">Reference proteome</keyword>
<dbReference type="InterPro" id="IPR042292">
    <property type="entry name" value="ARL15"/>
</dbReference>
<name>A0A1G4J9I7_9SACH</name>
<sequence>MNETITISLLILIITTSLLLIIQRQSGNLIPGLPGQKIKNRNPTFIIAGPCGSGKTALFSLLTTDTVKPTVMSQEVNVAYDYMLPSTVKHLKFNLMEFPGHVKLRYRLFEALKESSTIKGLVFVVDSTVDPQKLTDTAEFLHDILAITERVPNGVDVLIACNKSELFTARPARKIREVLEREIAKVIERRAKSLSSVQKGEAGAETDDTNDGFNSHGPLLEYNSTKGFKFEFLEGNVDAVSGSVQKQNIDKWECWVDERAIN</sequence>
<dbReference type="EMBL" id="LT598463">
    <property type="protein sequence ID" value="SCU86664.1"/>
    <property type="molecule type" value="Genomic_DNA"/>
</dbReference>
<dbReference type="SUPFAM" id="SSF52540">
    <property type="entry name" value="P-loop containing nucleoside triphosphate hydrolases"/>
    <property type="match status" value="1"/>
</dbReference>
<keyword evidence="4 12" id="KW-0812">Transmembrane</keyword>
<evidence type="ECO:0000256" key="6">
    <source>
        <dbReference type="ARBA" id="ARBA00022824"/>
    </source>
</evidence>
<dbReference type="STRING" id="1230905.A0A1G4J9I7"/>
<feature type="transmembrane region" description="Helical" evidence="12">
    <location>
        <begin position="6"/>
        <end position="22"/>
    </location>
</feature>
<evidence type="ECO:0000256" key="11">
    <source>
        <dbReference type="SAM" id="MobiDB-lite"/>
    </source>
</evidence>
<comment type="subcellular location">
    <subcellularLocation>
        <location evidence="1">Endoplasmic reticulum membrane</location>
        <topology evidence="1">Single-pass membrane protein</topology>
    </subcellularLocation>
</comment>
<dbReference type="Gene3D" id="3.40.50.300">
    <property type="entry name" value="P-loop containing nucleotide triphosphate hydrolases"/>
    <property type="match status" value="1"/>
</dbReference>
<keyword evidence="5" id="KW-0547">Nucleotide-binding</keyword>
<evidence type="ECO:0000313" key="13">
    <source>
        <dbReference type="EMBL" id="SCU86664.1"/>
    </source>
</evidence>
<dbReference type="PANTHER" id="PTHR46693">
    <property type="entry name" value="ADP-RIBOSYLATION FACTOR-LIKE PROTEIN 15"/>
    <property type="match status" value="1"/>
</dbReference>
<keyword evidence="8" id="KW-0342">GTP-binding</keyword>
<accession>A0A1G4J9I7</accession>
<gene>
    <name evidence="13" type="ORF">LAMI_0D03092G</name>
</gene>
<reference evidence="13 14" key="1">
    <citation type="submission" date="2016-03" db="EMBL/GenBank/DDBJ databases">
        <authorList>
            <person name="Devillers H."/>
        </authorList>
    </citation>
    <scope>NUCLEOTIDE SEQUENCE [LARGE SCALE GENOMIC DNA]</scope>
    <source>
        <strain evidence="13">CBS 11717</strain>
    </source>
</reference>
<dbReference type="OrthoDB" id="41266at2759"/>
<protein>
    <recommendedName>
        <fullName evidence="3">Signal recognition particle receptor subunit beta</fullName>
    </recommendedName>
</protein>
<evidence type="ECO:0000256" key="7">
    <source>
        <dbReference type="ARBA" id="ARBA00022989"/>
    </source>
</evidence>